<keyword evidence="15" id="KW-1185">Reference proteome</keyword>
<dbReference type="InterPro" id="IPR017914">
    <property type="entry name" value="Colipase_C"/>
</dbReference>
<dbReference type="Pfam" id="PF01114">
    <property type="entry name" value="Colipase"/>
    <property type="match status" value="1"/>
</dbReference>
<keyword evidence="7" id="KW-0222">Digestion</keyword>
<comment type="subunit">
    <text evidence="4">Forms a 1:1 stoichiometric complex with pancreatic lipase.</text>
</comment>
<feature type="domain" description="Colipase C-terminal" evidence="13">
    <location>
        <begin position="64"/>
        <end position="107"/>
    </location>
</feature>
<evidence type="ECO:0000256" key="1">
    <source>
        <dbReference type="ARBA" id="ARBA00002722"/>
    </source>
</evidence>
<comment type="function">
    <text evidence="1">Enterostatin has a biological activity as a satiety signal.</text>
</comment>
<dbReference type="Gene3D" id="2.10.80.10">
    <property type="entry name" value="Lipase, subunit A"/>
    <property type="match status" value="1"/>
</dbReference>
<feature type="signal peptide" evidence="11">
    <location>
        <begin position="1"/>
        <end position="20"/>
    </location>
</feature>
<evidence type="ECO:0000256" key="5">
    <source>
        <dbReference type="ARBA" id="ARBA00022525"/>
    </source>
</evidence>
<evidence type="ECO:0000256" key="6">
    <source>
        <dbReference type="ARBA" id="ARBA00022729"/>
    </source>
</evidence>
<dbReference type="PANTHER" id="PTHR10041">
    <property type="entry name" value="COLIPASE"/>
    <property type="match status" value="1"/>
</dbReference>
<dbReference type="InterPro" id="IPR001981">
    <property type="entry name" value="Colipase"/>
</dbReference>
<gene>
    <name evidence="14" type="ORF">ACEWY4_000206</name>
</gene>
<comment type="caution">
    <text evidence="14">The sequence shown here is derived from an EMBL/GenBank/DDBJ whole genome shotgun (WGS) entry which is preliminary data.</text>
</comment>
<evidence type="ECO:0008006" key="16">
    <source>
        <dbReference type="Google" id="ProtNLM"/>
    </source>
</evidence>
<dbReference type="InterPro" id="IPR017915">
    <property type="entry name" value="Colipase_CS"/>
</dbReference>
<evidence type="ECO:0000256" key="3">
    <source>
        <dbReference type="ARBA" id="ARBA00004613"/>
    </source>
</evidence>
<keyword evidence="9" id="KW-0443">Lipid metabolism</keyword>
<dbReference type="PANTHER" id="PTHR10041:SF9">
    <property type="entry name" value="COLIPASE"/>
    <property type="match status" value="1"/>
</dbReference>
<proteinExistence type="predicted"/>
<evidence type="ECO:0000313" key="14">
    <source>
        <dbReference type="EMBL" id="KAL2103338.1"/>
    </source>
</evidence>
<dbReference type="InterPro" id="IPR017913">
    <property type="entry name" value="Colipase_N"/>
</dbReference>
<dbReference type="PROSITE" id="PS00121">
    <property type="entry name" value="COLIPASE_1"/>
    <property type="match status" value="1"/>
</dbReference>
<comment type="subcellular location">
    <subcellularLocation>
        <location evidence="3">Secreted</location>
    </subcellularLocation>
</comment>
<sequence>MKTTTLFLLAVMSLLAVTFAAPADPRMMLNDGALCMFSMHCKSSCCHRRTGTSLARCAPKAAETEKCSAKSLYGSYYHCPCEHGLKCDTDWTIGGAITNTNFGVCKDPNNSSTL</sequence>
<dbReference type="SUPFAM" id="SSF57190">
    <property type="entry name" value="Colipase-like"/>
    <property type="match status" value="2"/>
</dbReference>
<evidence type="ECO:0000256" key="11">
    <source>
        <dbReference type="SAM" id="SignalP"/>
    </source>
</evidence>
<dbReference type="GO" id="GO:0016042">
    <property type="term" value="P:lipid catabolic process"/>
    <property type="evidence" value="ECO:0007669"/>
    <property type="project" value="UniProtKB-KW"/>
</dbReference>
<comment type="function">
    <text evidence="2">Colipase is a cofactor of pancreatic lipase. It allows the lipase to anchor itself to the lipid-water interface. Without colipase the enzyme is washed off by bile salts, which have an inhibitory effect on the lipase.</text>
</comment>
<evidence type="ECO:0000256" key="4">
    <source>
        <dbReference type="ARBA" id="ARBA00011263"/>
    </source>
</evidence>
<dbReference type="AlphaFoldDB" id="A0ABD1KX77"/>
<evidence type="ECO:0000256" key="7">
    <source>
        <dbReference type="ARBA" id="ARBA00022757"/>
    </source>
</evidence>
<evidence type="ECO:0000256" key="8">
    <source>
        <dbReference type="ARBA" id="ARBA00022963"/>
    </source>
</evidence>
<dbReference type="SMART" id="SM00023">
    <property type="entry name" value="COLIPASE"/>
    <property type="match status" value="1"/>
</dbReference>
<dbReference type="Proteomes" id="UP001591681">
    <property type="component" value="Unassembled WGS sequence"/>
</dbReference>
<evidence type="ECO:0000256" key="2">
    <source>
        <dbReference type="ARBA" id="ARBA00003508"/>
    </source>
</evidence>
<evidence type="ECO:0000259" key="13">
    <source>
        <dbReference type="Pfam" id="PF02740"/>
    </source>
</evidence>
<dbReference type="PRINTS" id="PR00128">
    <property type="entry name" value="COLIPASE"/>
</dbReference>
<keyword evidence="6 11" id="KW-0732">Signal</keyword>
<dbReference type="CDD" id="cd23011">
    <property type="entry name" value="CLPS"/>
    <property type="match status" value="1"/>
</dbReference>
<evidence type="ECO:0000259" key="12">
    <source>
        <dbReference type="Pfam" id="PF01114"/>
    </source>
</evidence>
<keyword evidence="5" id="KW-0964">Secreted</keyword>
<protein>
    <recommendedName>
        <fullName evidence="16">Colipase</fullName>
    </recommendedName>
</protein>
<keyword evidence="10" id="KW-1015">Disulfide bond</keyword>
<feature type="chain" id="PRO_5044754422" description="Colipase" evidence="11">
    <location>
        <begin position="21"/>
        <end position="114"/>
    </location>
</feature>
<dbReference type="EMBL" id="JBHFQA010000001">
    <property type="protein sequence ID" value="KAL2103338.1"/>
    <property type="molecule type" value="Genomic_DNA"/>
</dbReference>
<evidence type="ECO:0000256" key="10">
    <source>
        <dbReference type="ARBA" id="ARBA00023157"/>
    </source>
</evidence>
<organism evidence="14 15">
    <name type="scientific">Coilia grayii</name>
    <name type="common">Gray's grenadier anchovy</name>
    <dbReference type="NCBI Taxonomy" id="363190"/>
    <lineage>
        <taxon>Eukaryota</taxon>
        <taxon>Metazoa</taxon>
        <taxon>Chordata</taxon>
        <taxon>Craniata</taxon>
        <taxon>Vertebrata</taxon>
        <taxon>Euteleostomi</taxon>
        <taxon>Actinopterygii</taxon>
        <taxon>Neopterygii</taxon>
        <taxon>Teleostei</taxon>
        <taxon>Clupei</taxon>
        <taxon>Clupeiformes</taxon>
        <taxon>Clupeoidei</taxon>
        <taxon>Engraulidae</taxon>
        <taxon>Coilinae</taxon>
        <taxon>Coilia</taxon>
    </lineage>
</organism>
<reference evidence="14 15" key="1">
    <citation type="submission" date="2024-09" db="EMBL/GenBank/DDBJ databases">
        <title>A chromosome-level genome assembly of Gray's grenadier anchovy, Coilia grayii.</title>
        <authorList>
            <person name="Fu Z."/>
        </authorList>
    </citation>
    <scope>NUCLEOTIDE SEQUENCE [LARGE SCALE GENOMIC DNA]</scope>
    <source>
        <strain evidence="14">G4</strain>
        <tissue evidence="14">Muscle</tissue>
    </source>
</reference>
<dbReference type="GO" id="GO:0005576">
    <property type="term" value="C:extracellular region"/>
    <property type="evidence" value="ECO:0007669"/>
    <property type="project" value="UniProtKB-SubCell"/>
</dbReference>
<evidence type="ECO:0000256" key="9">
    <source>
        <dbReference type="ARBA" id="ARBA00023098"/>
    </source>
</evidence>
<evidence type="ECO:0000313" key="15">
    <source>
        <dbReference type="Proteomes" id="UP001591681"/>
    </source>
</evidence>
<dbReference type="InterPro" id="IPR047576">
    <property type="entry name" value="CLPS_chr"/>
</dbReference>
<dbReference type="Pfam" id="PF02740">
    <property type="entry name" value="Colipase_C"/>
    <property type="match status" value="1"/>
</dbReference>
<dbReference type="PROSITE" id="PS51342">
    <property type="entry name" value="COLIPASE_2"/>
    <property type="match status" value="1"/>
</dbReference>
<accession>A0ABD1KX77</accession>
<keyword evidence="8" id="KW-0442">Lipid degradation</keyword>
<name>A0ABD1KX77_9TELE</name>
<dbReference type="GO" id="GO:0007586">
    <property type="term" value="P:digestion"/>
    <property type="evidence" value="ECO:0007669"/>
    <property type="project" value="UniProtKB-KW"/>
</dbReference>
<feature type="domain" description="Colipase N-terminal" evidence="12">
    <location>
        <begin position="29"/>
        <end position="61"/>
    </location>
</feature>